<evidence type="ECO:0000259" key="4">
    <source>
        <dbReference type="PROSITE" id="PS50110"/>
    </source>
</evidence>
<dbReference type="Gene3D" id="6.10.250.690">
    <property type="match status" value="1"/>
</dbReference>
<dbReference type="InterPro" id="IPR036388">
    <property type="entry name" value="WH-like_DNA-bd_sf"/>
</dbReference>
<dbReference type="Gene3D" id="3.40.50.2300">
    <property type="match status" value="1"/>
</dbReference>
<evidence type="ECO:0000313" key="6">
    <source>
        <dbReference type="EMBL" id="USY20411.1"/>
    </source>
</evidence>
<feature type="domain" description="OmpR/PhoB-type" evidence="5">
    <location>
        <begin position="132"/>
        <end position="231"/>
    </location>
</feature>
<keyword evidence="7" id="KW-1185">Reference proteome</keyword>
<dbReference type="InterPro" id="IPR001867">
    <property type="entry name" value="OmpR/PhoB-type_DNA-bd"/>
</dbReference>
<dbReference type="Gene3D" id="1.10.10.10">
    <property type="entry name" value="Winged helix-like DNA-binding domain superfamily/Winged helix DNA-binding domain"/>
    <property type="match status" value="1"/>
</dbReference>
<evidence type="ECO:0000256" key="1">
    <source>
        <dbReference type="ARBA" id="ARBA00023125"/>
    </source>
</evidence>
<dbReference type="RefSeq" id="WP_254419480.1">
    <property type="nucleotide sequence ID" value="NZ_BAAAJB010000050.1"/>
</dbReference>
<reference evidence="6" key="1">
    <citation type="submission" date="2022-06" db="EMBL/GenBank/DDBJ databases">
        <authorList>
            <person name="Ping M."/>
        </authorList>
    </citation>
    <scope>NUCLEOTIDE SEQUENCE</scope>
    <source>
        <strain evidence="6">JCM11759T</strain>
    </source>
</reference>
<dbReference type="EMBL" id="CP099837">
    <property type="protein sequence ID" value="USY20411.1"/>
    <property type="molecule type" value="Genomic_DNA"/>
</dbReference>
<organism evidence="6 7">
    <name type="scientific">Nocardiopsis exhalans</name>
    <dbReference type="NCBI Taxonomy" id="163604"/>
    <lineage>
        <taxon>Bacteria</taxon>
        <taxon>Bacillati</taxon>
        <taxon>Actinomycetota</taxon>
        <taxon>Actinomycetes</taxon>
        <taxon>Streptosporangiales</taxon>
        <taxon>Nocardiopsidaceae</taxon>
        <taxon>Nocardiopsis</taxon>
    </lineage>
</organism>
<dbReference type="SMART" id="SM00448">
    <property type="entry name" value="REC"/>
    <property type="match status" value="1"/>
</dbReference>
<dbReference type="PROSITE" id="PS51755">
    <property type="entry name" value="OMPR_PHOB"/>
    <property type="match status" value="1"/>
</dbReference>
<dbReference type="Proteomes" id="UP001055940">
    <property type="component" value="Chromosome"/>
</dbReference>
<dbReference type="PROSITE" id="PS50110">
    <property type="entry name" value="RESPONSE_REGULATORY"/>
    <property type="match status" value="1"/>
</dbReference>
<dbReference type="PANTHER" id="PTHR48111:SF50">
    <property type="entry name" value="KDP OPERON TRANSCRIPTIONAL REGULATORY PROTEIN KDPE"/>
    <property type="match status" value="1"/>
</dbReference>
<dbReference type="SMART" id="SM00862">
    <property type="entry name" value="Trans_reg_C"/>
    <property type="match status" value="1"/>
</dbReference>
<feature type="DNA-binding region" description="OmpR/PhoB-type" evidence="3">
    <location>
        <begin position="132"/>
        <end position="231"/>
    </location>
</feature>
<sequence>MNERNTAAPAVLVVDDDPRLLRALDLNLRARGYTALISDTGEHALKLVAHHRPDLVLLDLGLPQMSGLDVIRGLRGWTDVPVVVLSGRDTEPMKVQALDLGADDYVVKPFGMDELFARIRAAMRRTAATEEKVSVATEDFTVDLAAQRITRNGDAVQLTPRQWHIVEVLVRNRGRLVTHRQLLQEVWGPNYGRETNYLRVFMTKIRQKLEPDPPRPRYFLTEPGLGYRFRTAEEDE</sequence>
<dbReference type="SUPFAM" id="SSF52172">
    <property type="entry name" value="CheY-like"/>
    <property type="match status" value="1"/>
</dbReference>
<keyword evidence="1 3" id="KW-0238">DNA-binding</keyword>
<dbReference type="InterPro" id="IPR001789">
    <property type="entry name" value="Sig_transdc_resp-reg_receiver"/>
</dbReference>
<evidence type="ECO:0000259" key="5">
    <source>
        <dbReference type="PROSITE" id="PS51755"/>
    </source>
</evidence>
<dbReference type="Pfam" id="PF00072">
    <property type="entry name" value="Response_reg"/>
    <property type="match status" value="1"/>
</dbReference>
<name>A0ABY5DBI3_9ACTN</name>
<dbReference type="Pfam" id="PF00486">
    <property type="entry name" value="Trans_reg_C"/>
    <property type="match status" value="1"/>
</dbReference>
<protein>
    <submittedName>
        <fullName evidence="6">Response regulator</fullName>
    </submittedName>
</protein>
<dbReference type="InterPro" id="IPR039420">
    <property type="entry name" value="WalR-like"/>
</dbReference>
<keyword evidence="2" id="KW-0597">Phosphoprotein</keyword>
<dbReference type="InterPro" id="IPR011006">
    <property type="entry name" value="CheY-like_superfamily"/>
</dbReference>
<dbReference type="PANTHER" id="PTHR48111">
    <property type="entry name" value="REGULATOR OF RPOS"/>
    <property type="match status" value="1"/>
</dbReference>
<accession>A0ABY5DBI3</accession>
<evidence type="ECO:0000313" key="7">
    <source>
        <dbReference type="Proteomes" id="UP001055940"/>
    </source>
</evidence>
<gene>
    <name evidence="6" type="ORF">NE857_01740</name>
</gene>
<feature type="modified residue" description="4-aspartylphosphate" evidence="2">
    <location>
        <position position="59"/>
    </location>
</feature>
<proteinExistence type="predicted"/>
<dbReference type="CDD" id="cd00383">
    <property type="entry name" value="trans_reg_C"/>
    <property type="match status" value="1"/>
</dbReference>
<evidence type="ECO:0000256" key="2">
    <source>
        <dbReference type="PROSITE-ProRule" id="PRU00169"/>
    </source>
</evidence>
<evidence type="ECO:0000256" key="3">
    <source>
        <dbReference type="PROSITE-ProRule" id="PRU01091"/>
    </source>
</evidence>
<feature type="domain" description="Response regulatory" evidence="4">
    <location>
        <begin position="10"/>
        <end position="123"/>
    </location>
</feature>